<dbReference type="SUPFAM" id="SSF53335">
    <property type="entry name" value="S-adenosyl-L-methionine-dependent methyltransferases"/>
    <property type="match status" value="1"/>
</dbReference>
<dbReference type="AlphaFoldDB" id="A0A6N6MFR4"/>
<evidence type="ECO:0000313" key="2">
    <source>
        <dbReference type="EMBL" id="KAB1068639.1"/>
    </source>
</evidence>
<dbReference type="RefSeq" id="WP_150937783.1">
    <property type="nucleotide sequence ID" value="NZ_WAAT01000032.1"/>
</dbReference>
<organism evidence="2 3">
    <name type="scientific">Pseudotamlana haliotis</name>
    <dbReference type="NCBI Taxonomy" id="2614804"/>
    <lineage>
        <taxon>Bacteria</taxon>
        <taxon>Pseudomonadati</taxon>
        <taxon>Bacteroidota</taxon>
        <taxon>Flavobacteriia</taxon>
        <taxon>Flavobacteriales</taxon>
        <taxon>Flavobacteriaceae</taxon>
        <taxon>Pseudotamlana</taxon>
    </lineage>
</organism>
<comment type="caution">
    <text evidence="2">The sequence shown here is derived from an EMBL/GenBank/DDBJ whole genome shotgun (WGS) entry which is preliminary data.</text>
</comment>
<sequence length="209" mass="23729">MAEFWEENFKEKQAMWGLNPCDSAVSTAKLFKESGVHSVLIPGFGYGRNAQVFLKNGCEVTGIEISETAINLAEEHFDNDLTIHSGSVGEMPFDGEFYDGIFCYALIHLLDEAERIKFIKDCYNQLKPDGLMVFIAISTEDPNFAKGEVLSENRFKTKHGVNLFYYDAEAVESEFGDFGLIDAEEISEPEKIIEGKPYQQFWKIICQKY</sequence>
<dbReference type="InterPro" id="IPR029063">
    <property type="entry name" value="SAM-dependent_MTases_sf"/>
</dbReference>
<dbReference type="Gene3D" id="3.40.50.150">
    <property type="entry name" value="Vaccinia Virus protein VP39"/>
    <property type="match status" value="1"/>
</dbReference>
<reference evidence="2 3" key="1">
    <citation type="submission" date="2019-09" db="EMBL/GenBank/DDBJ databases">
        <authorList>
            <person name="Cao W.R."/>
        </authorList>
    </citation>
    <scope>NUCLEOTIDE SEQUENCE [LARGE SCALE GENOMIC DNA]</scope>
    <source>
        <strain evidence="2 3">B1N29</strain>
    </source>
</reference>
<evidence type="ECO:0000313" key="3">
    <source>
        <dbReference type="Proteomes" id="UP000441333"/>
    </source>
</evidence>
<accession>A0A6N6MFR4</accession>
<feature type="domain" description="Methyltransferase type 11" evidence="1">
    <location>
        <begin position="43"/>
        <end position="134"/>
    </location>
</feature>
<keyword evidence="3" id="KW-1185">Reference proteome</keyword>
<dbReference type="CDD" id="cd02440">
    <property type="entry name" value="AdoMet_MTases"/>
    <property type="match status" value="1"/>
</dbReference>
<gene>
    <name evidence="2" type="ORF">F6U93_05840</name>
</gene>
<dbReference type="InterPro" id="IPR013216">
    <property type="entry name" value="Methyltransf_11"/>
</dbReference>
<dbReference type="Pfam" id="PF08241">
    <property type="entry name" value="Methyltransf_11"/>
    <property type="match status" value="1"/>
</dbReference>
<name>A0A6N6MFR4_9FLAO</name>
<proteinExistence type="predicted"/>
<keyword evidence="2" id="KW-0808">Transferase</keyword>
<dbReference type="GO" id="GO:0008757">
    <property type="term" value="F:S-adenosylmethionine-dependent methyltransferase activity"/>
    <property type="evidence" value="ECO:0007669"/>
    <property type="project" value="InterPro"/>
</dbReference>
<dbReference type="PANTHER" id="PTHR43464">
    <property type="entry name" value="METHYLTRANSFERASE"/>
    <property type="match status" value="1"/>
</dbReference>
<dbReference type="EMBL" id="WAAT01000032">
    <property type="protein sequence ID" value="KAB1068639.1"/>
    <property type="molecule type" value="Genomic_DNA"/>
</dbReference>
<keyword evidence="2" id="KW-0489">Methyltransferase</keyword>
<protein>
    <submittedName>
        <fullName evidence="2">Class I SAM-dependent methyltransferase</fullName>
    </submittedName>
</protein>
<dbReference type="Proteomes" id="UP000441333">
    <property type="component" value="Unassembled WGS sequence"/>
</dbReference>
<dbReference type="PANTHER" id="PTHR43464:SF77">
    <property type="entry name" value="BLL3586 PROTEIN"/>
    <property type="match status" value="1"/>
</dbReference>
<dbReference type="GO" id="GO:0032259">
    <property type="term" value="P:methylation"/>
    <property type="evidence" value="ECO:0007669"/>
    <property type="project" value="UniProtKB-KW"/>
</dbReference>
<evidence type="ECO:0000259" key="1">
    <source>
        <dbReference type="Pfam" id="PF08241"/>
    </source>
</evidence>